<dbReference type="PANTHER" id="PTHR45008">
    <property type="entry name" value="PTS SYSTEM GLUCOSE-SPECIFIC EIIA COMPONENT"/>
    <property type="match status" value="1"/>
</dbReference>
<evidence type="ECO:0000256" key="1">
    <source>
        <dbReference type="ARBA" id="ARBA00004496"/>
    </source>
</evidence>
<evidence type="ECO:0000313" key="8">
    <source>
        <dbReference type="EMBL" id="ARY92050.1"/>
    </source>
</evidence>
<keyword evidence="5" id="KW-0598">Phosphotransferase system</keyword>
<evidence type="ECO:0000313" key="10">
    <source>
        <dbReference type="Proteomes" id="UP000195609"/>
    </source>
</evidence>
<keyword evidence="2" id="KW-0813">Transport</keyword>
<gene>
    <name evidence="8" type="ORF">BGL52_09900</name>
    <name evidence="9" type="ORF">RWA16_09685</name>
</gene>
<accession>A0AAN1KET1</accession>
<proteinExistence type="predicted"/>
<dbReference type="Proteomes" id="UP000195609">
    <property type="component" value="Chromosome"/>
</dbReference>
<dbReference type="InterPro" id="IPR011055">
    <property type="entry name" value="Dup_hybrid_motif"/>
</dbReference>
<dbReference type="EMBL" id="CP136128">
    <property type="protein sequence ID" value="WNX26689.1"/>
    <property type="molecule type" value="Genomic_DNA"/>
</dbReference>
<comment type="subcellular location">
    <subcellularLocation>
        <location evidence="1">Cytoplasm</location>
    </subcellularLocation>
</comment>
<dbReference type="SUPFAM" id="SSF51261">
    <property type="entry name" value="Duplicated hybrid motif"/>
    <property type="match status" value="1"/>
</dbReference>
<reference evidence="9 11" key="2">
    <citation type="submission" date="2023-09" db="EMBL/GenBank/DDBJ databases">
        <title>Genomic characteristic of L. casei group strains isolated from clinical sources.</title>
        <authorList>
            <person name="Jarocki P."/>
        </authorList>
    </citation>
    <scope>NUCLEOTIDE SEQUENCE [LARGE SCALE GENOMIC DNA]</scope>
    <source>
        <strain evidence="9 11">LMG 24099</strain>
    </source>
</reference>
<evidence type="ECO:0000256" key="5">
    <source>
        <dbReference type="ARBA" id="ARBA00022683"/>
    </source>
</evidence>
<dbReference type="PROSITE" id="PS51093">
    <property type="entry name" value="PTS_EIIA_TYPE_1"/>
    <property type="match status" value="1"/>
</dbReference>
<evidence type="ECO:0000256" key="6">
    <source>
        <dbReference type="ARBA" id="ARBA00022777"/>
    </source>
</evidence>
<keyword evidence="11" id="KW-1185">Reference proteome</keyword>
<dbReference type="PANTHER" id="PTHR45008:SF1">
    <property type="entry name" value="PTS SYSTEM GLUCOSE-SPECIFIC EIIA COMPONENT"/>
    <property type="match status" value="1"/>
</dbReference>
<sequence length="151" mass="16125">MMGDGYAIKPTNDNIYVLITNAIVSIFPTKHAISFKAANDTEILLHLEINIVELKGAPFGNSVKTGEKIEAGTLLGTMDRTVKSTAGMDDTLIVAFTNLEGRKLSVIREASVEHGAAWGSIGMAKVAQKRKTAKCQSLESCLMPVSSAATR</sequence>
<protein>
    <submittedName>
        <fullName evidence="9">PTS glucose transporter subunit IIA</fullName>
    </submittedName>
</protein>
<evidence type="ECO:0000256" key="3">
    <source>
        <dbReference type="ARBA" id="ARBA00022597"/>
    </source>
</evidence>
<feature type="domain" description="PTS EIIA type-1" evidence="7">
    <location>
        <begin position="1"/>
        <end position="98"/>
    </location>
</feature>
<evidence type="ECO:0000313" key="11">
    <source>
        <dbReference type="Proteomes" id="UP001303564"/>
    </source>
</evidence>
<dbReference type="GO" id="GO:0005737">
    <property type="term" value="C:cytoplasm"/>
    <property type="evidence" value="ECO:0007669"/>
    <property type="project" value="UniProtKB-SubCell"/>
</dbReference>
<dbReference type="Gene3D" id="2.70.70.10">
    <property type="entry name" value="Glucose Permease (Domain IIA)"/>
    <property type="match status" value="1"/>
</dbReference>
<keyword evidence="3 9" id="KW-0762">Sugar transport</keyword>
<dbReference type="AlphaFoldDB" id="A0AAN1KET1"/>
<evidence type="ECO:0000256" key="4">
    <source>
        <dbReference type="ARBA" id="ARBA00022679"/>
    </source>
</evidence>
<evidence type="ECO:0000313" key="9">
    <source>
        <dbReference type="EMBL" id="WNX26689.1"/>
    </source>
</evidence>
<dbReference type="GO" id="GO:0016301">
    <property type="term" value="F:kinase activity"/>
    <property type="evidence" value="ECO:0007669"/>
    <property type="project" value="UniProtKB-KW"/>
</dbReference>
<dbReference type="RefSeq" id="WP_087912531.1">
    <property type="nucleotide sequence ID" value="NZ_CP017065.1"/>
</dbReference>
<keyword evidence="6" id="KW-0418">Kinase</keyword>
<dbReference type="Proteomes" id="UP001303564">
    <property type="component" value="Chromosome"/>
</dbReference>
<organism evidence="8 10">
    <name type="scientific">Lacticaseibacillus casei</name>
    <name type="common">Lactobacillus casei</name>
    <dbReference type="NCBI Taxonomy" id="1582"/>
    <lineage>
        <taxon>Bacteria</taxon>
        <taxon>Bacillati</taxon>
        <taxon>Bacillota</taxon>
        <taxon>Bacilli</taxon>
        <taxon>Lactobacillales</taxon>
        <taxon>Lactobacillaceae</taxon>
        <taxon>Lacticaseibacillus</taxon>
    </lineage>
</organism>
<reference evidence="8 10" key="1">
    <citation type="journal article" date="2017" name="Front. Immunol.">
        <title>Complete Genome Sequence of Lactobacillus casei LC5, a Potential Probiotics for Atopic Dermatitis.</title>
        <authorList>
            <person name="Kang J."/>
            <person name="Chung W.H."/>
            <person name="Lim T.J."/>
            <person name="Whon T.W."/>
            <person name="Lim S."/>
            <person name="Nam Y.D."/>
        </authorList>
    </citation>
    <scope>NUCLEOTIDE SEQUENCE [LARGE SCALE GENOMIC DNA]</scope>
    <source>
        <strain evidence="8 10">LC5</strain>
    </source>
</reference>
<dbReference type="GO" id="GO:0009401">
    <property type="term" value="P:phosphoenolpyruvate-dependent sugar phosphotransferase system"/>
    <property type="evidence" value="ECO:0007669"/>
    <property type="project" value="UniProtKB-KW"/>
</dbReference>
<dbReference type="Pfam" id="PF00358">
    <property type="entry name" value="PTS_EIIA_1"/>
    <property type="match status" value="1"/>
</dbReference>
<dbReference type="InterPro" id="IPR050890">
    <property type="entry name" value="PTS_EIIA_component"/>
</dbReference>
<dbReference type="InterPro" id="IPR001127">
    <property type="entry name" value="PTS_EIIA_1_perm"/>
</dbReference>
<name>A0AAN1KET1_LACCA</name>
<keyword evidence="4" id="KW-0808">Transferase</keyword>
<dbReference type="EMBL" id="CP017065">
    <property type="protein sequence ID" value="ARY92050.1"/>
    <property type="molecule type" value="Genomic_DNA"/>
</dbReference>
<evidence type="ECO:0000256" key="2">
    <source>
        <dbReference type="ARBA" id="ARBA00022448"/>
    </source>
</evidence>
<evidence type="ECO:0000259" key="7">
    <source>
        <dbReference type="PROSITE" id="PS51093"/>
    </source>
</evidence>